<feature type="compositionally biased region" description="Polar residues" evidence="1">
    <location>
        <begin position="104"/>
        <end position="124"/>
    </location>
</feature>
<dbReference type="Proteomes" id="UP000616885">
    <property type="component" value="Unassembled WGS sequence"/>
</dbReference>
<feature type="compositionally biased region" description="Low complexity" evidence="1">
    <location>
        <begin position="285"/>
        <end position="295"/>
    </location>
</feature>
<evidence type="ECO:0000313" key="3">
    <source>
        <dbReference type="EMBL" id="KAF9760149.1"/>
    </source>
</evidence>
<evidence type="ECO:0000259" key="2">
    <source>
        <dbReference type="Pfam" id="PF01590"/>
    </source>
</evidence>
<evidence type="ECO:0000313" key="4">
    <source>
        <dbReference type="Proteomes" id="UP000616885"/>
    </source>
</evidence>
<proteinExistence type="predicted"/>
<protein>
    <recommendedName>
        <fullName evidence="2">GAF domain-containing protein</fullName>
    </recommendedName>
</protein>
<dbReference type="Pfam" id="PF01590">
    <property type="entry name" value="GAF"/>
    <property type="match status" value="1"/>
</dbReference>
<dbReference type="AlphaFoldDB" id="A0A8H7NPQ3"/>
<dbReference type="InterPro" id="IPR003018">
    <property type="entry name" value="GAF"/>
</dbReference>
<comment type="caution">
    <text evidence="3">The sequence shown here is derived from an EMBL/GenBank/DDBJ whole genome shotgun (WGS) entry which is preliminary data.</text>
</comment>
<feature type="region of interest" description="Disordered" evidence="1">
    <location>
        <begin position="103"/>
        <end position="124"/>
    </location>
</feature>
<sequence>MSRSAGLQREREVQSFVQSWQSAQGSSLNVALNVDSLEQQSLHGKGYTPRASRDKTLTAFAQLAVLRLGVKRAMVSLIDDQHQTILAEATRNLKLGDLEAQAPHESNNPAAAGNNGTSVSSQNGINGPVTENDLWLGASVITRADAVCEHCLTDTCTARDESGQSYTAPGLIVPDLRLDPRFQNRPYVASEQGIRFYAGVPIISRHGHKIGAYAVSDESTRHGLTVDELQFMQGVSQAIMEHLEWARDRVDRFKGERIVRGLAAFIEGCSGMDDEPNPSKRRSSRSPSTVRPRISLSRPRDLL</sequence>
<reference evidence="3" key="1">
    <citation type="submission" date="2020-10" db="EMBL/GenBank/DDBJ databases">
        <title>High-Quality Genome Resource of Clonostachys rosea strain S41 by Oxford Nanopore Long-Read Sequencing.</title>
        <authorList>
            <person name="Wang H."/>
        </authorList>
    </citation>
    <scope>NUCLEOTIDE SEQUENCE</scope>
    <source>
        <strain evidence="3">S41</strain>
    </source>
</reference>
<dbReference type="Gene3D" id="3.30.450.40">
    <property type="match status" value="1"/>
</dbReference>
<dbReference type="SUPFAM" id="SSF55781">
    <property type="entry name" value="GAF domain-like"/>
    <property type="match status" value="1"/>
</dbReference>
<dbReference type="EMBL" id="JADCTT010000001">
    <property type="protein sequence ID" value="KAF9760149.1"/>
    <property type="molecule type" value="Genomic_DNA"/>
</dbReference>
<dbReference type="InterPro" id="IPR029016">
    <property type="entry name" value="GAF-like_dom_sf"/>
</dbReference>
<evidence type="ECO:0000256" key="1">
    <source>
        <dbReference type="SAM" id="MobiDB-lite"/>
    </source>
</evidence>
<dbReference type="PANTHER" id="PTHR43102">
    <property type="entry name" value="SLR1143 PROTEIN"/>
    <property type="match status" value="1"/>
</dbReference>
<feature type="region of interest" description="Disordered" evidence="1">
    <location>
        <begin position="270"/>
        <end position="303"/>
    </location>
</feature>
<organism evidence="3 4">
    <name type="scientific">Bionectria ochroleuca</name>
    <name type="common">Gliocladium roseum</name>
    <dbReference type="NCBI Taxonomy" id="29856"/>
    <lineage>
        <taxon>Eukaryota</taxon>
        <taxon>Fungi</taxon>
        <taxon>Dikarya</taxon>
        <taxon>Ascomycota</taxon>
        <taxon>Pezizomycotina</taxon>
        <taxon>Sordariomycetes</taxon>
        <taxon>Hypocreomycetidae</taxon>
        <taxon>Hypocreales</taxon>
        <taxon>Bionectriaceae</taxon>
        <taxon>Clonostachys</taxon>
    </lineage>
</organism>
<gene>
    <name evidence="3" type="ORF">IM811_001843</name>
</gene>
<feature type="domain" description="GAF" evidence="2">
    <location>
        <begin position="54"/>
        <end position="240"/>
    </location>
</feature>
<accession>A0A8H7NPQ3</accession>
<dbReference type="PANTHER" id="PTHR43102:SF2">
    <property type="entry name" value="GAF DOMAIN-CONTAINING PROTEIN"/>
    <property type="match status" value="1"/>
</dbReference>
<name>A0A8H7NPQ3_BIOOC</name>